<organism evidence="9 10">
    <name type="scientific">Jatropha curcas</name>
    <name type="common">Barbados nut</name>
    <dbReference type="NCBI Taxonomy" id="180498"/>
    <lineage>
        <taxon>Eukaryota</taxon>
        <taxon>Viridiplantae</taxon>
        <taxon>Streptophyta</taxon>
        <taxon>Embryophyta</taxon>
        <taxon>Tracheophyta</taxon>
        <taxon>Spermatophyta</taxon>
        <taxon>Magnoliopsida</taxon>
        <taxon>eudicotyledons</taxon>
        <taxon>Gunneridae</taxon>
        <taxon>Pentapetalae</taxon>
        <taxon>rosids</taxon>
        <taxon>fabids</taxon>
        <taxon>Malpighiales</taxon>
        <taxon>Euphorbiaceae</taxon>
        <taxon>Crotonoideae</taxon>
        <taxon>Jatropheae</taxon>
        <taxon>Jatropha</taxon>
    </lineage>
</organism>
<dbReference type="Gene3D" id="3.30.40.10">
    <property type="entry name" value="Zinc/RING finger domain, C3HC4 (zinc finger)"/>
    <property type="match status" value="1"/>
</dbReference>
<dbReference type="InterPro" id="IPR013083">
    <property type="entry name" value="Znf_RING/FYVE/PHD"/>
</dbReference>
<evidence type="ECO:0000256" key="6">
    <source>
        <dbReference type="PROSITE-ProRule" id="PRU00175"/>
    </source>
</evidence>
<name>A0A067LFL1_JATCU</name>
<evidence type="ECO:0000256" key="7">
    <source>
        <dbReference type="SAM" id="Coils"/>
    </source>
</evidence>
<comment type="catalytic activity">
    <reaction evidence="1">
        <text>S-ubiquitinyl-[E2 ubiquitin-conjugating enzyme]-L-cysteine + [acceptor protein]-L-lysine = [E2 ubiquitin-conjugating enzyme]-L-cysteine + N(6)-ubiquitinyl-[acceptor protein]-L-lysine.</text>
        <dbReference type="EC" id="2.3.2.27"/>
    </reaction>
</comment>
<sequence length="162" mass="18645">MAAMDVFQIAKQEAEILHRRSNWELYSTFDGADDPRTFTGKLDSDGLKLAKLETTKQEIARQRAKATNREFEIVLKEVELEVLLQLGKILAMGSNVFDPLLKGLKSFIVEREGDVCSVCLLKMEIGEEGKAMECMHRFHGFCIVQWLRRKKTCPLCRYEMQI</sequence>
<gene>
    <name evidence="9" type="ORF">JCGZ_22827</name>
</gene>
<dbReference type="PANTHER" id="PTHR15710">
    <property type="entry name" value="E3 UBIQUITIN-PROTEIN LIGASE PRAJA"/>
    <property type="match status" value="1"/>
</dbReference>
<evidence type="ECO:0000256" key="3">
    <source>
        <dbReference type="ARBA" id="ARBA00022723"/>
    </source>
</evidence>
<evidence type="ECO:0000256" key="1">
    <source>
        <dbReference type="ARBA" id="ARBA00000900"/>
    </source>
</evidence>
<dbReference type="PANTHER" id="PTHR15710:SF194">
    <property type="entry name" value="RING_U-BOX SUPERFAMILY PROTEIN"/>
    <property type="match status" value="1"/>
</dbReference>
<dbReference type="Pfam" id="PF13639">
    <property type="entry name" value="zf-RING_2"/>
    <property type="match status" value="1"/>
</dbReference>
<feature type="domain" description="RING-type" evidence="8">
    <location>
        <begin position="116"/>
        <end position="157"/>
    </location>
</feature>
<dbReference type="GO" id="GO:0005737">
    <property type="term" value="C:cytoplasm"/>
    <property type="evidence" value="ECO:0007669"/>
    <property type="project" value="TreeGrafter"/>
</dbReference>
<dbReference type="PROSITE" id="PS50089">
    <property type="entry name" value="ZF_RING_2"/>
    <property type="match status" value="1"/>
</dbReference>
<keyword evidence="3" id="KW-0479">Metal-binding</keyword>
<dbReference type="AlphaFoldDB" id="A0A067LFL1"/>
<protein>
    <recommendedName>
        <fullName evidence="2">RING-type E3 ubiquitin transferase</fullName>
        <ecNumber evidence="2">2.3.2.27</ecNumber>
    </recommendedName>
</protein>
<dbReference type="SMART" id="SM00184">
    <property type="entry name" value="RING"/>
    <property type="match status" value="1"/>
</dbReference>
<dbReference type="GO" id="GO:0061630">
    <property type="term" value="F:ubiquitin protein ligase activity"/>
    <property type="evidence" value="ECO:0007669"/>
    <property type="project" value="UniProtKB-EC"/>
</dbReference>
<feature type="coiled-coil region" evidence="7">
    <location>
        <begin position="49"/>
        <end position="81"/>
    </location>
</feature>
<evidence type="ECO:0000256" key="4">
    <source>
        <dbReference type="ARBA" id="ARBA00022771"/>
    </source>
</evidence>
<dbReference type="GO" id="GO:0016567">
    <property type="term" value="P:protein ubiquitination"/>
    <property type="evidence" value="ECO:0007669"/>
    <property type="project" value="TreeGrafter"/>
</dbReference>
<evidence type="ECO:0000256" key="2">
    <source>
        <dbReference type="ARBA" id="ARBA00012483"/>
    </source>
</evidence>
<keyword evidence="4 6" id="KW-0863">Zinc-finger</keyword>
<evidence type="ECO:0000313" key="9">
    <source>
        <dbReference type="EMBL" id="KDP43275.1"/>
    </source>
</evidence>
<proteinExistence type="predicted"/>
<keyword evidence="7" id="KW-0175">Coiled coil</keyword>
<dbReference type="OrthoDB" id="21204at2759"/>
<dbReference type="GO" id="GO:0008270">
    <property type="term" value="F:zinc ion binding"/>
    <property type="evidence" value="ECO:0007669"/>
    <property type="project" value="UniProtKB-KW"/>
</dbReference>
<dbReference type="EMBL" id="KK914277">
    <property type="protein sequence ID" value="KDP43275.1"/>
    <property type="molecule type" value="Genomic_DNA"/>
</dbReference>
<evidence type="ECO:0000256" key="5">
    <source>
        <dbReference type="ARBA" id="ARBA00022833"/>
    </source>
</evidence>
<keyword evidence="10" id="KW-1185">Reference proteome</keyword>
<keyword evidence="5" id="KW-0862">Zinc</keyword>
<dbReference type="EC" id="2.3.2.27" evidence="2"/>
<reference evidence="9 10" key="1">
    <citation type="journal article" date="2014" name="PLoS ONE">
        <title>Global Analysis of Gene Expression Profiles in Physic Nut (Jatropha curcas L.) Seedlings Exposed to Salt Stress.</title>
        <authorList>
            <person name="Zhang L."/>
            <person name="Zhang C."/>
            <person name="Wu P."/>
            <person name="Chen Y."/>
            <person name="Li M."/>
            <person name="Jiang H."/>
            <person name="Wu G."/>
        </authorList>
    </citation>
    <scope>NUCLEOTIDE SEQUENCE [LARGE SCALE GENOMIC DNA]</scope>
    <source>
        <strain evidence="10">cv. GZQX0401</strain>
        <tissue evidence="9">Young leaves</tissue>
    </source>
</reference>
<evidence type="ECO:0000259" key="8">
    <source>
        <dbReference type="PROSITE" id="PS50089"/>
    </source>
</evidence>
<dbReference type="SUPFAM" id="SSF57850">
    <property type="entry name" value="RING/U-box"/>
    <property type="match status" value="1"/>
</dbReference>
<dbReference type="InterPro" id="IPR001841">
    <property type="entry name" value="Znf_RING"/>
</dbReference>
<dbReference type="Proteomes" id="UP000027138">
    <property type="component" value="Unassembled WGS sequence"/>
</dbReference>
<accession>A0A067LFL1</accession>
<evidence type="ECO:0000313" key="10">
    <source>
        <dbReference type="Proteomes" id="UP000027138"/>
    </source>
</evidence>